<dbReference type="EMBL" id="MCFH01000020">
    <property type="protein sequence ID" value="ORX50740.1"/>
    <property type="molecule type" value="Genomic_DNA"/>
</dbReference>
<dbReference type="AlphaFoldDB" id="A0A1Y1V9U1"/>
<evidence type="ECO:0000313" key="2">
    <source>
        <dbReference type="Proteomes" id="UP000193719"/>
    </source>
</evidence>
<accession>A0A1Y1V9U1</accession>
<sequence length="402" mass="47675">MQKVENFIIHYHCSISFIISIKIDLSIFPLLQAFNSVNSYPNKEIIELLLNTCLNCREEEIINESCNIVQNISQIPNVFNYDILQKDRKINLNKELPFEFLANEDESLYFNNIIYIVMNSLGNIEGYEKLNKEDEPNEVMEEINKVFFNIVNYKETRKIEKPEIIYIFFHTIISILKNDIQQNQSLMKKTLLYRIIKKVSLSKLIKNICELFDYTTYYDYEQISFIQSDIQLLIYLISLYSYTKPKSSKNDKNYLINREDIINLIKSNITEGMLIPFIETIIDIKIKQGVIERILQNKCNYEGRRVVPLHFKFDEDKILAYCLNFIPRDLSCKGYLVVIHILLLLIQSFIIDHPLTNEHKSEWINVLKDIKDLSNGFSSRNSTEPNEIKYEQELSYYYNLFE</sequence>
<evidence type="ECO:0000313" key="1">
    <source>
        <dbReference type="EMBL" id="ORX50740.1"/>
    </source>
</evidence>
<name>A0A1Y1V9U1_9FUNG</name>
<proteinExistence type="predicted"/>
<dbReference type="OrthoDB" id="2337158at2759"/>
<comment type="caution">
    <text evidence="1">The sequence shown here is derived from an EMBL/GenBank/DDBJ whole genome shotgun (WGS) entry which is preliminary data.</text>
</comment>
<reference evidence="1 2" key="1">
    <citation type="submission" date="2016-08" db="EMBL/GenBank/DDBJ databases">
        <title>Genomes of anaerobic fungi encode conserved fungal cellulosomes for biomass hydrolysis.</title>
        <authorList>
            <consortium name="DOE Joint Genome Institute"/>
            <person name="Haitjema C.H."/>
            <person name="Gilmore S.P."/>
            <person name="Henske J.K."/>
            <person name="Solomon K.V."/>
            <person name="De Groot R."/>
            <person name="Kuo A."/>
            <person name="Mondo S.J."/>
            <person name="Salamov A.A."/>
            <person name="Labutti K."/>
            <person name="Zhao Z."/>
            <person name="Chiniquy J."/>
            <person name="Barry K."/>
            <person name="Brewer H.M."/>
            <person name="Purvine S.O."/>
            <person name="Wright A.T."/>
            <person name="Boxma B."/>
            <person name="Van Alen T."/>
            <person name="Hackstein J.H."/>
            <person name="Baker S.E."/>
            <person name="Grigoriev I.V."/>
            <person name="O'Malley M.A."/>
        </authorList>
    </citation>
    <scope>NUCLEOTIDE SEQUENCE [LARGE SCALE GENOMIC DNA]</scope>
    <source>
        <strain evidence="2">finn</strain>
    </source>
</reference>
<feature type="non-terminal residue" evidence="1">
    <location>
        <position position="402"/>
    </location>
</feature>
<keyword evidence="2" id="KW-1185">Reference proteome</keyword>
<organism evidence="1 2">
    <name type="scientific">Piromyces finnis</name>
    <dbReference type="NCBI Taxonomy" id="1754191"/>
    <lineage>
        <taxon>Eukaryota</taxon>
        <taxon>Fungi</taxon>
        <taxon>Fungi incertae sedis</taxon>
        <taxon>Chytridiomycota</taxon>
        <taxon>Chytridiomycota incertae sedis</taxon>
        <taxon>Neocallimastigomycetes</taxon>
        <taxon>Neocallimastigales</taxon>
        <taxon>Neocallimastigaceae</taxon>
        <taxon>Piromyces</taxon>
    </lineage>
</organism>
<protein>
    <submittedName>
        <fullName evidence="1">Uncharacterized protein</fullName>
    </submittedName>
</protein>
<reference evidence="1 2" key="2">
    <citation type="submission" date="2016-08" db="EMBL/GenBank/DDBJ databases">
        <title>Pervasive Adenine N6-methylation of Active Genes in Fungi.</title>
        <authorList>
            <consortium name="DOE Joint Genome Institute"/>
            <person name="Mondo S.J."/>
            <person name="Dannebaum R.O."/>
            <person name="Kuo R.C."/>
            <person name="Labutti K."/>
            <person name="Haridas S."/>
            <person name="Kuo A."/>
            <person name="Salamov A."/>
            <person name="Ahrendt S.R."/>
            <person name="Lipzen A."/>
            <person name="Sullivan W."/>
            <person name="Andreopoulos W.B."/>
            <person name="Clum A."/>
            <person name="Lindquist E."/>
            <person name="Daum C."/>
            <person name="Ramamoorthy G.K."/>
            <person name="Gryganskyi A."/>
            <person name="Culley D."/>
            <person name="Magnuson J.K."/>
            <person name="James T.Y."/>
            <person name="O'Malley M.A."/>
            <person name="Stajich J.E."/>
            <person name="Spatafora J.W."/>
            <person name="Visel A."/>
            <person name="Grigoriev I.V."/>
        </authorList>
    </citation>
    <scope>NUCLEOTIDE SEQUENCE [LARGE SCALE GENOMIC DNA]</scope>
    <source>
        <strain evidence="2">finn</strain>
    </source>
</reference>
<dbReference type="Proteomes" id="UP000193719">
    <property type="component" value="Unassembled WGS sequence"/>
</dbReference>
<gene>
    <name evidence="1" type="ORF">BCR36DRAFT_352081</name>
</gene>